<evidence type="ECO:0000313" key="4">
    <source>
        <dbReference type="EMBL" id="MBD2562041.1"/>
    </source>
</evidence>
<comment type="caution">
    <text evidence="4">The sequence shown here is derived from an EMBL/GenBank/DDBJ whole genome shotgun (WGS) entry which is preliminary data.</text>
</comment>
<keyword evidence="2" id="KW-0964">Secreted</keyword>
<sequence length="469" mass="51110">MIHGFGFLSLSASLVLPWALTGLVQGERIAESLVKDVRQSSTDRETTLPSRKLISQVPTGTTYYVSGTGSDKNSGRTTSSAFRTIQRAANLTNPGDKVLIMNGVYKNAHPSGTVLDIKRSGTANAWITYKAYPGHFPKLQNNGWHGISITNGASYIEVNGLDVGGNNGNITLSYAQSQKYNTSNPLTNGNCITIDGRNGKRPHHIRILNNKVHDCGGGGISAIESDYITVDNNEVFNNAWYSVYGCSGISLLNTWNYDNSQNYKMFVTRNKVYNNKMLIPWIQNGKFQDGNGIIVDRSRNNGSGGSKLSAYRGRTLIANNISYKNGGSGIHTYESDHVDIVHNTAYLNNQTAGISYGQIMSNASGDIKVLNNILYSAPNKPINARYNSSNTTFNYNLYNNNGSRVSAVGPNDIMADPQFVNASIGDFRLKGTSRAINSGFRWNNLATDIVGNPRIYGSASDRGAHEKQD</sequence>
<dbReference type="Proteomes" id="UP000604661">
    <property type="component" value="Unassembled WGS sequence"/>
</dbReference>
<evidence type="ECO:0000256" key="2">
    <source>
        <dbReference type="ARBA" id="ARBA00022525"/>
    </source>
</evidence>
<organism evidence="4 5">
    <name type="scientific">Nostoc linckia FACHB-391</name>
    <dbReference type="NCBI Taxonomy" id="2692906"/>
    <lineage>
        <taxon>Bacteria</taxon>
        <taxon>Bacillati</taxon>
        <taxon>Cyanobacteriota</taxon>
        <taxon>Cyanophyceae</taxon>
        <taxon>Nostocales</taxon>
        <taxon>Nostocaceae</taxon>
        <taxon>Nostoc</taxon>
    </lineage>
</organism>
<dbReference type="PANTHER" id="PTHR40088:SF2">
    <property type="entry name" value="SECRETED SUGAR HYDROLASE"/>
    <property type="match status" value="1"/>
</dbReference>
<comment type="subcellular location">
    <subcellularLocation>
        <location evidence="1">Secreted</location>
    </subcellularLocation>
</comment>
<dbReference type="SMART" id="SM00710">
    <property type="entry name" value="PbH1"/>
    <property type="match status" value="4"/>
</dbReference>
<dbReference type="Gene3D" id="2.160.20.10">
    <property type="entry name" value="Single-stranded right-handed beta-helix, Pectin lyase-like"/>
    <property type="match status" value="1"/>
</dbReference>
<dbReference type="PANTHER" id="PTHR40088">
    <property type="entry name" value="PECTATE LYASE (EUROFUNG)"/>
    <property type="match status" value="1"/>
</dbReference>
<dbReference type="EMBL" id="JACJTE010000015">
    <property type="protein sequence ID" value="MBD2562041.1"/>
    <property type="molecule type" value="Genomic_DNA"/>
</dbReference>
<proteinExistence type="predicted"/>
<name>A0ABR8EXC9_NOSLI</name>
<dbReference type="InterPro" id="IPR011050">
    <property type="entry name" value="Pectin_lyase_fold/virulence"/>
</dbReference>
<reference evidence="4 5" key="1">
    <citation type="journal article" date="2020" name="ISME J.">
        <title>Comparative genomics reveals insights into cyanobacterial evolution and habitat adaptation.</title>
        <authorList>
            <person name="Chen M.Y."/>
            <person name="Teng W.K."/>
            <person name="Zhao L."/>
            <person name="Hu C.X."/>
            <person name="Zhou Y.K."/>
            <person name="Han B.P."/>
            <person name="Song L.R."/>
            <person name="Shu W.S."/>
        </authorList>
    </citation>
    <scope>NUCLEOTIDE SEQUENCE [LARGE SCALE GENOMIC DNA]</scope>
    <source>
        <strain evidence="4 5">FACHB-391</strain>
    </source>
</reference>
<dbReference type="InterPro" id="IPR006626">
    <property type="entry name" value="PbH1"/>
</dbReference>
<keyword evidence="3" id="KW-0732">Signal</keyword>
<keyword evidence="5" id="KW-1185">Reference proteome</keyword>
<protein>
    <submittedName>
        <fullName evidence="4">Right-handed parallel beta-helix repeat-containing protein</fullName>
    </submittedName>
</protein>
<gene>
    <name evidence="4" type="ORF">H6G95_15720</name>
</gene>
<evidence type="ECO:0000256" key="1">
    <source>
        <dbReference type="ARBA" id="ARBA00004613"/>
    </source>
</evidence>
<accession>A0ABR8EXC9</accession>
<dbReference type="NCBIfam" id="NF041518">
    <property type="entry name" value="choice_anch_Q"/>
    <property type="match status" value="1"/>
</dbReference>
<dbReference type="InterPro" id="IPR059226">
    <property type="entry name" value="Choice_anch_Q_dom"/>
</dbReference>
<evidence type="ECO:0000313" key="5">
    <source>
        <dbReference type="Proteomes" id="UP000604661"/>
    </source>
</evidence>
<dbReference type="InterPro" id="IPR012334">
    <property type="entry name" value="Pectin_lyas_fold"/>
</dbReference>
<evidence type="ECO:0000256" key="3">
    <source>
        <dbReference type="ARBA" id="ARBA00022729"/>
    </source>
</evidence>
<dbReference type="InterPro" id="IPR052052">
    <property type="entry name" value="Polysaccharide_Lyase_9"/>
</dbReference>
<dbReference type="SUPFAM" id="SSF51126">
    <property type="entry name" value="Pectin lyase-like"/>
    <property type="match status" value="1"/>
</dbReference>